<name>A0A5S9M5I2_BACIA</name>
<proteinExistence type="predicted"/>
<accession>A0A5S9M5I2</accession>
<reference evidence="1 2" key="1">
    <citation type="submission" date="2019-12" db="EMBL/GenBank/DDBJ databases">
        <title>Full genome sequence of a Bacillus safensis strain isolated from commercially available natto in Indonesia.</title>
        <authorList>
            <person name="Yoshida M."/>
            <person name="Uomi M."/>
            <person name="Waturangi D."/>
            <person name="Ekaputri J.J."/>
            <person name="Setiamarga D.H.E."/>
        </authorList>
    </citation>
    <scope>NUCLEOTIDE SEQUENCE [LARGE SCALE GENOMIC DNA]</scope>
    <source>
        <strain evidence="1 2">IDN1</strain>
    </source>
</reference>
<dbReference type="EMBL" id="AP021906">
    <property type="protein sequence ID" value="BBP88373.1"/>
    <property type="molecule type" value="Genomic_DNA"/>
</dbReference>
<sequence>MVFEGKRAVKAKVNDEYETADAFVINGDYPAALKQLGLDEQDCRKYVPSSGCVMVYLGLNKMYQEAPVHQFLWENTLISI</sequence>
<gene>
    <name evidence="1" type="ORF">BsIDN1_19910</name>
</gene>
<evidence type="ECO:0000313" key="2">
    <source>
        <dbReference type="Proteomes" id="UP000464658"/>
    </source>
</evidence>
<organism evidence="1 2">
    <name type="scientific">Bacillus safensis</name>
    <dbReference type="NCBI Taxonomy" id="561879"/>
    <lineage>
        <taxon>Bacteria</taxon>
        <taxon>Bacillati</taxon>
        <taxon>Bacillota</taxon>
        <taxon>Bacilli</taxon>
        <taxon>Bacillales</taxon>
        <taxon>Bacillaceae</taxon>
        <taxon>Bacillus</taxon>
    </lineage>
</organism>
<evidence type="ECO:0000313" key="1">
    <source>
        <dbReference type="EMBL" id="BBP88373.1"/>
    </source>
</evidence>
<protein>
    <submittedName>
        <fullName evidence="1">Uncharacterized protein</fullName>
    </submittedName>
</protein>
<dbReference type="AlphaFoldDB" id="A0A5S9M5I2"/>
<dbReference type="Proteomes" id="UP000464658">
    <property type="component" value="Chromosome"/>
</dbReference>